<proteinExistence type="predicted"/>
<sequence length="74" mass="8867">MNSKNPRRAHQNNDSNFLEWARKEKYTNCIQQEMKDYYLKLKEGMITYITEQAQKFMTRPLKSELLCSSKISCI</sequence>
<accession>A0A8S1V716</accession>
<evidence type="ECO:0000313" key="1">
    <source>
        <dbReference type="EMBL" id="CAD8171772.1"/>
    </source>
</evidence>
<comment type="caution">
    <text evidence="1">The sequence shown here is derived from an EMBL/GenBank/DDBJ whole genome shotgun (WGS) entry which is preliminary data.</text>
</comment>
<dbReference type="EMBL" id="CAJJDP010000058">
    <property type="protein sequence ID" value="CAD8171772.1"/>
    <property type="molecule type" value="Genomic_DNA"/>
</dbReference>
<protein>
    <submittedName>
        <fullName evidence="1">Uncharacterized protein</fullName>
    </submittedName>
</protein>
<organism evidence="1 2">
    <name type="scientific">Paramecium octaurelia</name>
    <dbReference type="NCBI Taxonomy" id="43137"/>
    <lineage>
        <taxon>Eukaryota</taxon>
        <taxon>Sar</taxon>
        <taxon>Alveolata</taxon>
        <taxon>Ciliophora</taxon>
        <taxon>Intramacronucleata</taxon>
        <taxon>Oligohymenophorea</taxon>
        <taxon>Peniculida</taxon>
        <taxon>Parameciidae</taxon>
        <taxon>Paramecium</taxon>
    </lineage>
</organism>
<evidence type="ECO:0000313" key="2">
    <source>
        <dbReference type="Proteomes" id="UP000683925"/>
    </source>
</evidence>
<dbReference type="AlphaFoldDB" id="A0A8S1V716"/>
<gene>
    <name evidence="1" type="ORF">POCTA_138.1.T0590013</name>
</gene>
<dbReference type="Proteomes" id="UP000683925">
    <property type="component" value="Unassembled WGS sequence"/>
</dbReference>
<name>A0A8S1V716_PAROT</name>
<keyword evidence="2" id="KW-1185">Reference proteome</keyword>
<reference evidence="1" key="1">
    <citation type="submission" date="2021-01" db="EMBL/GenBank/DDBJ databases">
        <authorList>
            <consortium name="Genoscope - CEA"/>
            <person name="William W."/>
        </authorList>
    </citation>
    <scope>NUCLEOTIDE SEQUENCE</scope>
</reference>